<dbReference type="InterPro" id="IPR029058">
    <property type="entry name" value="AB_hydrolase_fold"/>
</dbReference>
<dbReference type="Proteomes" id="UP000054498">
    <property type="component" value="Unassembled WGS sequence"/>
</dbReference>
<accession>A0A0D2LSP5</accession>
<sequence>MVLCSVGSSTSTSSTSVAATEIASPVDGLRGLYPASTPFKTGMLRVSDLHTIYYEVHGNPKGAPALFLHGGPGAGCYASHARFFDPSHYMIVLVSPPPPKSDGILSQGNHLTKVEF</sequence>
<proteinExistence type="predicted"/>
<dbReference type="GO" id="GO:0006508">
    <property type="term" value="P:proteolysis"/>
    <property type="evidence" value="ECO:0007669"/>
    <property type="project" value="InterPro"/>
</dbReference>
<dbReference type="PANTHER" id="PTHR43722:SF2">
    <property type="entry name" value="PROLINE IMINOPEPTIDASE"/>
    <property type="match status" value="1"/>
</dbReference>
<dbReference type="GO" id="GO:0004177">
    <property type="term" value="F:aminopeptidase activity"/>
    <property type="evidence" value="ECO:0007669"/>
    <property type="project" value="UniProtKB-KW"/>
</dbReference>
<dbReference type="EC" id="3.4.11.5" evidence="1"/>
<dbReference type="InterPro" id="IPR005944">
    <property type="entry name" value="Pro_iminopeptidase"/>
</dbReference>
<evidence type="ECO:0000313" key="1">
    <source>
        <dbReference type="EMBL" id="KIY92806.1"/>
    </source>
</evidence>
<dbReference type="SUPFAM" id="SSF53474">
    <property type="entry name" value="alpha/beta-Hydrolases"/>
    <property type="match status" value="1"/>
</dbReference>
<protein>
    <submittedName>
        <fullName evidence="1">Putative proline iminopeptidase</fullName>
        <ecNumber evidence="1">3.4.11.5</ecNumber>
    </submittedName>
</protein>
<reference evidence="1 2" key="1">
    <citation type="journal article" date="2013" name="BMC Genomics">
        <title>Reconstruction of the lipid metabolism for the microalga Monoraphidium neglectum from its genome sequence reveals characteristics suitable for biofuel production.</title>
        <authorList>
            <person name="Bogen C."/>
            <person name="Al-Dilaimi A."/>
            <person name="Albersmeier A."/>
            <person name="Wichmann J."/>
            <person name="Grundmann M."/>
            <person name="Rupp O."/>
            <person name="Lauersen K.J."/>
            <person name="Blifernez-Klassen O."/>
            <person name="Kalinowski J."/>
            <person name="Goesmann A."/>
            <person name="Mussgnug J.H."/>
            <person name="Kruse O."/>
        </authorList>
    </citation>
    <scope>NUCLEOTIDE SEQUENCE [LARGE SCALE GENOMIC DNA]</scope>
    <source>
        <strain evidence="1 2">SAG 48.87</strain>
    </source>
</reference>
<dbReference type="GeneID" id="25732791"/>
<dbReference type="Gene3D" id="3.40.50.1820">
    <property type="entry name" value="alpha/beta hydrolase"/>
    <property type="match status" value="1"/>
</dbReference>
<keyword evidence="1" id="KW-0378">Hydrolase</keyword>
<keyword evidence="2" id="KW-1185">Reference proteome</keyword>
<gene>
    <name evidence="1" type="ORF">MNEG_15158</name>
</gene>
<organism evidence="1 2">
    <name type="scientific">Monoraphidium neglectum</name>
    <dbReference type="NCBI Taxonomy" id="145388"/>
    <lineage>
        <taxon>Eukaryota</taxon>
        <taxon>Viridiplantae</taxon>
        <taxon>Chlorophyta</taxon>
        <taxon>core chlorophytes</taxon>
        <taxon>Chlorophyceae</taxon>
        <taxon>CS clade</taxon>
        <taxon>Sphaeropleales</taxon>
        <taxon>Selenastraceae</taxon>
        <taxon>Monoraphidium</taxon>
    </lineage>
</organism>
<dbReference type="AlphaFoldDB" id="A0A0D2LSP5"/>
<dbReference type="RefSeq" id="XP_013891826.1">
    <property type="nucleotide sequence ID" value="XM_014036372.1"/>
</dbReference>
<dbReference type="EMBL" id="KK105299">
    <property type="protein sequence ID" value="KIY92806.1"/>
    <property type="molecule type" value="Genomic_DNA"/>
</dbReference>
<name>A0A0D2LSP5_9CHLO</name>
<dbReference type="KEGG" id="mng:MNEG_15158"/>
<dbReference type="STRING" id="145388.A0A0D2LSP5"/>
<evidence type="ECO:0000313" key="2">
    <source>
        <dbReference type="Proteomes" id="UP000054498"/>
    </source>
</evidence>
<dbReference type="PANTHER" id="PTHR43722">
    <property type="entry name" value="PROLINE IMINOPEPTIDASE"/>
    <property type="match status" value="1"/>
</dbReference>
<dbReference type="OrthoDB" id="10249433at2759"/>
<dbReference type="GO" id="GO:0005737">
    <property type="term" value="C:cytoplasm"/>
    <property type="evidence" value="ECO:0007669"/>
    <property type="project" value="InterPro"/>
</dbReference>
<keyword evidence="1" id="KW-0645">Protease</keyword>
<keyword evidence="1" id="KW-0031">Aminopeptidase</keyword>